<organism evidence="2 3">
    <name type="scientific">Pyricularia grisea</name>
    <name type="common">Crabgrass-specific blast fungus</name>
    <name type="synonym">Magnaporthe grisea</name>
    <dbReference type="NCBI Taxonomy" id="148305"/>
    <lineage>
        <taxon>Eukaryota</taxon>
        <taxon>Fungi</taxon>
        <taxon>Dikarya</taxon>
        <taxon>Ascomycota</taxon>
        <taxon>Pezizomycotina</taxon>
        <taxon>Sordariomycetes</taxon>
        <taxon>Sordariomycetidae</taxon>
        <taxon>Magnaporthales</taxon>
        <taxon>Pyriculariaceae</taxon>
        <taxon>Pyricularia</taxon>
    </lineage>
</organism>
<reference evidence="3" key="2">
    <citation type="submission" date="2019-10" db="EMBL/GenBank/DDBJ databases">
        <authorList>
            <consortium name="NCBI Genome Project"/>
        </authorList>
    </citation>
    <scope>NUCLEOTIDE SEQUENCE</scope>
    <source>
        <strain evidence="3">NI907</strain>
    </source>
</reference>
<dbReference type="Proteomes" id="UP000515153">
    <property type="component" value="Unplaced"/>
</dbReference>
<protein>
    <submittedName>
        <fullName evidence="3">Uncharacterized protein</fullName>
    </submittedName>
</protein>
<reference evidence="3" key="1">
    <citation type="journal article" date="2019" name="Mol. Biol. Evol.">
        <title>Blast fungal genomes show frequent chromosomal changes, gene gains and losses, and effector gene turnover.</title>
        <authorList>
            <person name="Gomez Luciano L.B."/>
            <person name="Jason Tsai I."/>
            <person name="Chuma I."/>
            <person name="Tosa Y."/>
            <person name="Chen Y.H."/>
            <person name="Li J.Y."/>
            <person name="Li M.Y."/>
            <person name="Jade Lu M.Y."/>
            <person name="Nakayashiki H."/>
            <person name="Li W.H."/>
        </authorList>
    </citation>
    <scope>NUCLEOTIDE SEQUENCE</scope>
    <source>
        <strain evidence="3">NI907</strain>
    </source>
</reference>
<dbReference type="KEGG" id="pgri:PgNI_00448"/>
<evidence type="ECO:0000313" key="2">
    <source>
        <dbReference type="Proteomes" id="UP000515153"/>
    </source>
</evidence>
<keyword evidence="2" id="KW-1185">Reference proteome</keyword>
<accession>A0A6P8BJ71</accession>
<feature type="region of interest" description="Disordered" evidence="1">
    <location>
        <begin position="196"/>
        <end position="219"/>
    </location>
</feature>
<evidence type="ECO:0000256" key="1">
    <source>
        <dbReference type="SAM" id="MobiDB-lite"/>
    </source>
</evidence>
<dbReference type="AlphaFoldDB" id="A0A6P8BJ71"/>
<proteinExistence type="predicted"/>
<dbReference type="RefSeq" id="XP_030987136.1">
    <property type="nucleotide sequence ID" value="XM_031120528.1"/>
</dbReference>
<name>A0A6P8BJ71_PYRGI</name>
<reference evidence="3" key="3">
    <citation type="submission" date="2025-08" db="UniProtKB">
        <authorList>
            <consortium name="RefSeq"/>
        </authorList>
    </citation>
    <scope>IDENTIFICATION</scope>
    <source>
        <strain evidence="3">NI907</strain>
    </source>
</reference>
<gene>
    <name evidence="3" type="ORF">PgNI_00448</name>
</gene>
<dbReference type="GeneID" id="41955442"/>
<sequence length="273" mass="28072">MAFGGGGFGYSFIPYASLGRQGMNLGETIEKLHYAHERNMLGVGVRSACGGMCWRPTAAATCGIPDVVHICPHARQPTIERVYCEGGGGGGQQGGGNSGGGGQQGSVVNVFSAPVSLTQQQGLPFLQPQTQQQQQQQQQQPMLFGIPVSLASEQSSVPCPTGHDGGGVGVGMGMGMGFGSRGLGMGMGMGFGMGTGGSSGGGNNNSSSNSSNNNTTPRNGVFVFPANNNQSNGEGQLFQAIPATQLSNVNNGGVVYQLQPVQRPREATWVRFV</sequence>
<evidence type="ECO:0000313" key="3">
    <source>
        <dbReference type="RefSeq" id="XP_030987136.1"/>
    </source>
</evidence>
<feature type="compositionally biased region" description="Low complexity" evidence="1">
    <location>
        <begin position="204"/>
        <end position="214"/>
    </location>
</feature>